<keyword evidence="1" id="KW-0472">Membrane</keyword>
<proteinExistence type="predicted"/>
<keyword evidence="3" id="KW-1185">Reference proteome</keyword>
<dbReference type="EMBL" id="VTUX01000001">
    <property type="protein sequence ID" value="KAA1194163.1"/>
    <property type="molecule type" value="Genomic_DNA"/>
</dbReference>
<feature type="transmembrane region" description="Helical" evidence="1">
    <location>
        <begin position="37"/>
        <end position="58"/>
    </location>
</feature>
<gene>
    <name evidence="2" type="ORF">F0M18_01620</name>
</gene>
<sequence length="63" mass="6654">MNNASKDNAPQQQVATAVRPQGKERFIAWIQDPMGGVIAASVACIGAFGTVLSGTWLIHLAMN</sequence>
<protein>
    <submittedName>
        <fullName evidence="2">Uncharacterized protein</fullName>
    </submittedName>
</protein>
<organism evidence="2 3">
    <name type="scientific">Pseudohalioglobus sediminis</name>
    <dbReference type="NCBI Taxonomy" id="2606449"/>
    <lineage>
        <taxon>Bacteria</taxon>
        <taxon>Pseudomonadati</taxon>
        <taxon>Pseudomonadota</taxon>
        <taxon>Gammaproteobacteria</taxon>
        <taxon>Cellvibrionales</taxon>
        <taxon>Halieaceae</taxon>
        <taxon>Pseudohalioglobus</taxon>
    </lineage>
</organism>
<dbReference type="AlphaFoldDB" id="A0A5B0X4J7"/>
<accession>A0A5B0X4J7</accession>
<dbReference type="Proteomes" id="UP000323708">
    <property type="component" value="Unassembled WGS sequence"/>
</dbReference>
<keyword evidence="1" id="KW-1133">Transmembrane helix</keyword>
<evidence type="ECO:0000313" key="3">
    <source>
        <dbReference type="Proteomes" id="UP000323708"/>
    </source>
</evidence>
<dbReference type="RefSeq" id="WP_149609632.1">
    <property type="nucleotide sequence ID" value="NZ_VTUX01000001.1"/>
</dbReference>
<reference evidence="2 3" key="1">
    <citation type="submission" date="2019-09" db="EMBL/GenBank/DDBJ databases">
        <authorList>
            <person name="Chen X.-Y."/>
        </authorList>
    </citation>
    <scope>NUCLEOTIDE SEQUENCE [LARGE SCALE GENOMIC DNA]</scope>
    <source>
        <strain evidence="2 3">NY5</strain>
    </source>
</reference>
<keyword evidence="1" id="KW-0812">Transmembrane</keyword>
<evidence type="ECO:0000313" key="2">
    <source>
        <dbReference type="EMBL" id="KAA1194163.1"/>
    </source>
</evidence>
<evidence type="ECO:0000256" key="1">
    <source>
        <dbReference type="SAM" id="Phobius"/>
    </source>
</evidence>
<comment type="caution">
    <text evidence="2">The sequence shown here is derived from an EMBL/GenBank/DDBJ whole genome shotgun (WGS) entry which is preliminary data.</text>
</comment>
<name>A0A5B0X4J7_9GAMM</name>